<reference evidence="1 2" key="1">
    <citation type="submission" date="2021-06" db="EMBL/GenBank/DDBJ databases">
        <authorList>
            <person name="Kallberg Y."/>
            <person name="Tangrot J."/>
            <person name="Rosling A."/>
        </authorList>
    </citation>
    <scope>NUCLEOTIDE SEQUENCE [LARGE SCALE GENOMIC DNA]</scope>
    <source>
        <strain evidence="1 2">120-4 pot B 10/14</strain>
    </source>
</reference>
<sequence length="80" mass="9510">NDSDETIISRVKNRKKAIYYYGAEKNGPGFGRSDLRMASNRNNSLWYSKQEDYEIPIRKINENGWFAVDEFEVYQALKFY</sequence>
<comment type="caution">
    <text evidence="1">The sequence shown here is derived from an EMBL/GenBank/DDBJ whole genome shotgun (WGS) entry which is preliminary data.</text>
</comment>
<evidence type="ECO:0000313" key="1">
    <source>
        <dbReference type="EMBL" id="CAG8846007.1"/>
    </source>
</evidence>
<evidence type="ECO:0000313" key="2">
    <source>
        <dbReference type="Proteomes" id="UP000789901"/>
    </source>
</evidence>
<keyword evidence="2" id="KW-1185">Reference proteome</keyword>
<protein>
    <submittedName>
        <fullName evidence="1">31375_t:CDS:1</fullName>
    </submittedName>
</protein>
<name>A0ABN7X230_GIGMA</name>
<dbReference type="Proteomes" id="UP000789901">
    <property type="component" value="Unassembled WGS sequence"/>
</dbReference>
<dbReference type="EMBL" id="CAJVQB010081752">
    <property type="protein sequence ID" value="CAG8846007.1"/>
    <property type="molecule type" value="Genomic_DNA"/>
</dbReference>
<accession>A0ABN7X230</accession>
<feature type="non-terminal residue" evidence="1">
    <location>
        <position position="1"/>
    </location>
</feature>
<proteinExistence type="predicted"/>
<gene>
    <name evidence="1" type="ORF">GMARGA_LOCUS37948</name>
</gene>
<organism evidence="1 2">
    <name type="scientific">Gigaspora margarita</name>
    <dbReference type="NCBI Taxonomy" id="4874"/>
    <lineage>
        <taxon>Eukaryota</taxon>
        <taxon>Fungi</taxon>
        <taxon>Fungi incertae sedis</taxon>
        <taxon>Mucoromycota</taxon>
        <taxon>Glomeromycotina</taxon>
        <taxon>Glomeromycetes</taxon>
        <taxon>Diversisporales</taxon>
        <taxon>Gigasporaceae</taxon>
        <taxon>Gigaspora</taxon>
    </lineage>
</organism>